<sequence>MLKKGLIFFFFIFSLIFSQYSFYPTDGLFLIKDAEIREGGKLRIGTYLLYYPEEKNHYFDLQAPAVVYSLSDFLEIGGYYGGTFLYQARETLFKNYHYDGVLNVKVSIPYLPLLKIGGFFSYPIKSRETIWELNPIIVQKEKQLSYSLLLKLKMSDLLPSMPSLLLEYGKIRSDTLYNTIGGGILISAKRLALFGEIFIESEKGKKLFDFDNNRIRITPGFNLGLGDLFNLGFSLSLRPNNLVTIPKIQYNLSLSFSSYFLKKPPKKKGFLTGRVLDYETKLPLLAKLTIEKVKEVYSDSVTGIYNFSKIPEGQYVLFVERDGYYREAVPVIIEGEKTTTIDVYLKPIIQYGTIAGRVFDKENNQPLLAKVRIKEKGLEVLSDSVTGGFRIDNLEAGVYTLEVIKDNYFPYIYTVECKAREVKNLEIPLAKKGAFGIVTGQILDYKERKPLKATIEIEGTQIKYETDTLTGIYKLELPVGTYTAIVKSEGYITQTAPIIIEKDKGVEKNFYLVKKGMMITLRGIYFDFNKATIKPESYPVLDSAAKILIDNPKIIVEIQGHTDNIGSEEYNKKLSLKRAQAVVNYFVQKHGIDIKRLRAVGYGEEKPIASNDTEEGRALNRRVEFVILKEE</sequence>
<dbReference type="SUPFAM" id="SSF49452">
    <property type="entry name" value="Starch-binding domain-like"/>
    <property type="match status" value="2"/>
</dbReference>
<comment type="subcellular location">
    <subcellularLocation>
        <location evidence="1">Cell outer membrane</location>
    </subcellularLocation>
</comment>
<keyword evidence="3" id="KW-0998">Cell outer membrane</keyword>
<dbReference type="SUPFAM" id="SSF49464">
    <property type="entry name" value="Carboxypeptidase regulatory domain-like"/>
    <property type="match status" value="1"/>
</dbReference>
<accession>A0A7V5Y077</accession>
<reference evidence="6" key="1">
    <citation type="journal article" date="2020" name="mSystems">
        <title>Genome- and Community-Level Interaction Insights into Carbon Utilization and Element Cycling Functions of Hydrothermarchaeota in Hydrothermal Sediment.</title>
        <authorList>
            <person name="Zhou Z."/>
            <person name="Liu Y."/>
            <person name="Xu W."/>
            <person name="Pan J."/>
            <person name="Luo Z.H."/>
            <person name="Li M."/>
        </authorList>
    </citation>
    <scope>NUCLEOTIDE SEQUENCE [LARGE SCALE GENOMIC DNA]</scope>
    <source>
        <strain evidence="6">SpSt-791</strain>
    </source>
</reference>
<evidence type="ECO:0000259" key="5">
    <source>
        <dbReference type="PROSITE" id="PS51123"/>
    </source>
</evidence>
<dbReference type="PANTHER" id="PTHR30329">
    <property type="entry name" value="STATOR ELEMENT OF FLAGELLAR MOTOR COMPLEX"/>
    <property type="match status" value="1"/>
</dbReference>
<feature type="domain" description="OmpA-like" evidence="5">
    <location>
        <begin position="513"/>
        <end position="631"/>
    </location>
</feature>
<dbReference type="InterPro" id="IPR006665">
    <property type="entry name" value="OmpA-like"/>
</dbReference>
<dbReference type="InterPro" id="IPR050330">
    <property type="entry name" value="Bact_OuterMem_StrucFunc"/>
</dbReference>
<keyword evidence="2 4" id="KW-0472">Membrane</keyword>
<dbReference type="PROSITE" id="PS51123">
    <property type="entry name" value="OMPA_2"/>
    <property type="match status" value="1"/>
</dbReference>
<dbReference type="CDD" id="cd07185">
    <property type="entry name" value="OmpA_C-like"/>
    <property type="match status" value="1"/>
</dbReference>
<comment type="caution">
    <text evidence="6">The sequence shown here is derived from an EMBL/GenBank/DDBJ whole genome shotgun (WGS) entry which is preliminary data.</text>
</comment>
<organism evidence="6">
    <name type="scientific">candidate division WOR-3 bacterium</name>
    <dbReference type="NCBI Taxonomy" id="2052148"/>
    <lineage>
        <taxon>Bacteria</taxon>
        <taxon>Bacteria division WOR-3</taxon>
    </lineage>
</organism>
<dbReference type="InterPro" id="IPR008969">
    <property type="entry name" value="CarboxyPept-like_regulatory"/>
</dbReference>
<evidence type="ECO:0000256" key="1">
    <source>
        <dbReference type="ARBA" id="ARBA00004442"/>
    </source>
</evidence>
<protein>
    <recommendedName>
        <fullName evidence="5">OmpA-like domain-containing protein</fullName>
    </recommendedName>
</protein>
<dbReference type="GO" id="GO:0030246">
    <property type="term" value="F:carbohydrate binding"/>
    <property type="evidence" value="ECO:0007669"/>
    <property type="project" value="InterPro"/>
</dbReference>
<dbReference type="Gene3D" id="2.60.40.1120">
    <property type="entry name" value="Carboxypeptidase-like, regulatory domain"/>
    <property type="match status" value="3"/>
</dbReference>
<evidence type="ECO:0000313" key="6">
    <source>
        <dbReference type="EMBL" id="HHR48825.1"/>
    </source>
</evidence>
<proteinExistence type="predicted"/>
<evidence type="ECO:0000256" key="3">
    <source>
        <dbReference type="ARBA" id="ARBA00023237"/>
    </source>
</evidence>
<evidence type="ECO:0000256" key="4">
    <source>
        <dbReference type="PROSITE-ProRule" id="PRU00473"/>
    </source>
</evidence>
<dbReference type="AlphaFoldDB" id="A0A7V5Y077"/>
<dbReference type="SUPFAM" id="SSF103088">
    <property type="entry name" value="OmpA-like"/>
    <property type="match status" value="1"/>
</dbReference>
<name>A0A7V5Y077_UNCW3</name>
<dbReference type="EMBL" id="DTHS01000026">
    <property type="protein sequence ID" value="HHR48825.1"/>
    <property type="molecule type" value="Genomic_DNA"/>
</dbReference>
<dbReference type="InterPro" id="IPR013784">
    <property type="entry name" value="Carb-bd-like_fold"/>
</dbReference>
<dbReference type="InterPro" id="IPR036737">
    <property type="entry name" value="OmpA-like_sf"/>
</dbReference>
<dbReference type="Pfam" id="PF00691">
    <property type="entry name" value="OmpA"/>
    <property type="match status" value="1"/>
</dbReference>
<dbReference type="InterPro" id="IPR006664">
    <property type="entry name" value="OMP_bac"/>
</dbReference>
<dbReference type="PRINTS" id="PR01021">
    <property type="entry name" value="OMPADOMAIN"/>
</dbReference>
<dbReference type="Gene3D" id="3.30.1330.60">
    <property type="entry name" value="OmpA-like domain"/>
    <property type="match status" value="1"/>
</dbReference>
<dbReference type="GO" id="GO:0009279">
    <property type="term" value="C:cell outer membrane"/>
    <property type="evidence" value="ECO:0007669"/>
    <property type="project" value="UniProtKB-SubCell"/>
</dbReference>
<evidence type="ECO:0000256" key="2">
    <source>
        <dbReference type="ARBA" id="ARBA00023136"/>
    </source>
</evidence>
<dbReference type="PANTHER" id="PTHR30329:SF21">
    <property type="entry name" value="LIPOPROTEIN YIAD-RELATED"/>
    <property type="match status" value="1"/>
</dbReference>
<gene>
    <name evidence="6" type="ORF">ENV79_04185</name>
</gene>